<evidence type="ECO:0000256" key="1">
    <source>
        <dbReference type="ARBA" id="ARBA00022448"/>
    </source>
</evidence>
<dbReference type="SUPFAM" id="SSF52540">
    <property type="entry name" value="P-loop containing nucleoside triphosphate hydrolases"/>
    <property type="match status" value="1"/>
</dbReference>
<dbReference type="OrthoDB" id="9806149at2"/>
<dbReference type="PANTHER" id="PTHR45772:SF2">
    <property type="entry name" value="ABC TRANSPORTER ATP-BINDING PROTEIN"/>
    <property type="match status" value="1"/>
</dbReference>
<evidence type="ECO:0000259" key="5">
    <source>
        <dbReference type="PROSITE" id="PS50893"/>
    </source>
</evidence>
<keyword evidence="1" id="KW-0813">Transport</keyword>
<dbReference type="CDD" id="cd03219">
    <property type="entry name" value="ABC_Mj1267_LivG_branched"/>
    <property type="match status" value="1"/>
</dbReference>
<dbReference type="RefSeq" id="WP_074816037.1">
    <property type="nucleotide sequence ID" value="NZ_FNTI01000001.1"/>
</dbReference>
<evidence type="ECO:0000313" key="6">
    <source>
        <dbReference type="EMBL" id="SEC20659.1"/>
    </source>
</evidence>
<evidence type="ECO:0000256" key="4">
    <source>
        <dbReference type="ARBA" id="ARBA00024722"/>
    </source>
</evidence>
<proteinExistence type="predicted"/>
<dbReference type="InterPro" id="IPR051120">
    <property type="entry name" value="ABC_AA/LPS_Transport"/>
</dbReference>
<dbReference type="PROSITE" id="PS50893">
    <property type="entry name" value="ABC_TRANSPORTER_2"/>
    <property type="match status" value="1"/>
</dbReference>
<dbReference type="GO" id="GO:0005524">
    <property type="term" value="F:ATP binding"/>
    <property type="evidence" value="ECO:0007669"/>
    <property type="project" value="UniProtKB-KW"/>
</dbReference>
<dbReference type="SMART" id="SM00382">
    <property type="entry name" value="AAA"/>
    <property type="match status" value="1"/>
</dbReference>
<dbReference type="Pfam" id="PF12399">
    <property type="entry name" value="BCA_ABC_TP_C"/>
    <property type="match status" value="1"/>
</dbReference>
<evidence type="ECO:0000313" key="7">
    <source>
        <dbReference type="Proteomes" id="UP000183208"/>
    </source>
</evidence>
<comment type="function">
    <text evidence="4">Involved in beta-(1--&gt;2)glucan export. Transmembrane domains (TMD) form a pore in the inner membrane and the ATP-binding domain (NBD) is responsible for energy generation.</text>
</comment>
<organism evidence="6 7">
    <name type="scientific">Bradyrhizobium lablabi</name>
    <dbReference type="NCBI Taxonomy" id="722472"/>
    <lineage>
        <taxon>Bacteria</taxon>
        <taxon>Pseudomonadati</taxon>
        <taxon>Pseudomonadota</taxon>
        <taxon>Alphaproteobacteria</taxon>
        <taxon>Hyphomicrobiales</taxon>
        <taxon>Nitrobacteraceae</taxon>
        <taxon>Bradyrhizobium</taxon>
    </lineage>
</organism>
<gene>
    <name evidence="6" type="ORF">SAMN05444171_0887</name>
</gene>
<dbReference type="InterPro" id="IPR003593">
    <property type="entry name" value="AAA+_ATPase"/>
</dbReference>
<evidence type="ECO:0000256" key="3">
    <source>
        <dbReference type="ARBA" id="ARBA00022840"/>
    </source>
</evidence>
<dbReference type="AlphaFoldDB" id="A0A1H4QM20"/>
<dbReference type="GO" id="GO:0016887">
    <property type="term" value="F:ATP hydrolysis activity"/>
    <property type="evidence" value="ECO:0007669"/>
    <property type="project" value="InterPro"/>
</dbReference>
<dbReference type="InterPro" id="IPR027417">
    <property type="entry name" value="P-loop_NTPase"/>
</dbReference>
<dbReference type="Gene3D" id="3.40.50.300">
    <property type="entry name" value="P-loop containing nucleotide triphosphate hydrolases"/>
    <property type="match status" value="1"/>
</dbReference>
<dbReference type="PANTHER" id="PTHR45772">
    <property type="entry name" value="CONSERVED COMPONENT OF ABC TRANSPORTER FOR NATURAL AMINO ACIDS-RELATED"/>
    <property type="match status" value="1"/>
</dbReference>
<name>A0A1H4QM20_9BRAD</name>
<dbReference type="Proteomes" id="UP000183208">
    <property type="component" value="Unassembled WGS sequence"/>
</dbReference>
<keyword evidence="2" id="KW-0547">Nucleotide-binding</keyword>
<accession>A0A1H4QM20</accession>
<keyword evidence="3 6" id="KW-0067">ATP-binding</keyword>
<feature type="domain" description="ABC transporter" evidence="5">
    <location>
        <begin position="5"/>
        <end position="246"/>
    </location>
</feature>
<dbReference type="InterPro" id="IPR032823">
    <property type="entry name" value="BCA_ABC_TP_C"/>
</dbReference>
<dbReference type="InterPro" id="IPR003439">
    <property type="entry name" value="ABC_transporter-like_ATP-bd"/>
</dbReference>
<dbReference type="EMBL" id="FNTI01000001">
    <property type="protein sequence ID" value="SEC20659.1"/>
    <property type="molecule type" value="Genomic_DNA"/>
</dbReference>
<reference evidence="6 7" key="1">
    <citation type="submission" date="2016-10" db="EMBL/GenBank/DDBJ databases">
        <authorList>
            <person name="de Groot N.N."/>
        </authorList>
    </citation>
    <scope>NUCLEOTIDE SEQUENCE [LARGE SCALE GENOMIC DNA]</scope>
    <source>
        <strain evidence="6 7">GAS522</strain>
    </source>
</reference>
<dbReference type="GO" id="GO:0005886">
    <property type="term" value="C:plasma membrane"/>
    <property type="evidence" value="ECO:0007669"/>
    <property type="project" value="TreeGrafter"/>
</dbReference>
<dbReference type="Pfam" id="PF00005">
    <property type="entry name" value="ABC_tran"/>
    <property type="match status" value="1"/>
</dbReference>
<sequence>MTVALETRGLEKSFGGLRVTRDLSLRVEQGARHALIGPNGAGKTTVINLLTGVLKPNAGRILLEGNDITDLPVHTRVLRGLSRTFQINQLYADLTPLETVGLAVSERLGRGGDWWRRMGTRSDVNQEIAETLGRFHLLDVMNERTATLPYGKQRLLEIAVAIATKPRVLLLDEPAAGVPESERHDILAAVAALPRDVTVLLIEHDMDLVFSFADRISVLVNGAMLVEGPPDQVARDPQVKAVYLGEAADA</sequence>
<evidence type="ECO:0000256" key="2">
    <source>
        <dbReference type="ARBA" id="ARBA00022741"/>
    </source>
</evidence>
<protein>
    <submittedName>
        <fullName evidence="6">Amino acid/amide ABC transporter ATP-binding protein 1, HAAT family</fullName>
    </submittedName>
</protein>